<dbReference type="InterPro" id="IPR039777">
    <property type="entry name" value="IFRD"/>
</dbReference>
<dbReference type="PANTHER" id="PTHR12354:SF1">
    <property type="entry name" value="INTERFERON-RELATED DEVELOPMENTAL REGULATOR 1"/>
    <property type="match status" value="1"/>
</dbReference>
<gene>
    <name evidence="4" type="ORF">TIFTF001_007190</name>
</gene>
<accession>A0AA88A2D6</accession>
<dbReference type="Gene3D" id="1.25.10.10">
    <property type="entry name" value="Leucine-rich Repeat Variant"/>
    <property type="match status" value="1"/>
</dbReference>
<dbReference type="AlphaFoldDB" id="A0AA88A2D6"/>
<dbReference type="Proteomes" id="UP001187192">
    <property type="component" value="Unassembled WGS sequence"/>
</dbReference>
<dbReference type="EMBL" id="BTGU01000007">
    <property type="protein sequence ID" value="GMN37888.1"/>
    <property type="molecule type" value="Genomic_DNA"/>
</dbReference>
<dbReference type="InterPro" id="IPR011989">
    <property type="entry name" value="ARM-like"/>
</dbReference>
<reference evidence="4" key="1">
    <citation type="submission" date="2023-07" db="EMBL/GenBank/DDBJ databases">
        <title>draft genome sequence of fig (Ficus carica).</title>
        <authorList>
            <person name="Takahashi T."/>
            <person name="Nishimura K."/>
        </authorList>
    </citation>
    <scope>NUCLEOTIDE SEQUENCE</scope>
</reference>
<dbReference type="InterPro" id="IPR016024">
    <property type="entry name" value="ARM-type_fold"/>
</dbReference>
<protein>
    <recommendedName>
        <fullName evidence="3">Interferon-related developmental regulator N-terminal domain-containing protein</fullName>
    </recommendedName>
</protein>
<dbReference type="InterPro" id="IPR007701">
    <property type="entry name" value="Interferon-rel_develop_reg_N"/>
</dbReference>
<keyword evidence="5" id="KW-1185">Reference proteome</keyword>
<dbReference type="PANTHER" id="PTHR12354">
    <property type="entry name" value="INTERFERON-RELATED DEVELOPMENTAL REGULATOR"/>
    <property type="match status" value="1"/>
</dbReference>
<evidence type="ECO:0000256" key="1">
    <source>
        <dbReference type="ARBA" id="ARBA00008828"/>
    </source>
</evidence>
<evidence type="ECO:0000313" key="5">
    <source>
        <dbReference type="Proteomes" id="UP001187192"/>
    </source>
</evidence>
<evidence type="ECO:0000259" key="3">
    <source>
        <dbReference type="Pfam" id="PF05004"/>
    </source>
</evidence>
<comment type="similarity">
    <text evidence="1">Belongs to the IFRD family.</text>
</comment>
<feature type="region of interest" description="Disordered" evidence="2">
    <location>
        <begin position="1"/>
        <end position="22"/>
    </location>
</feature>
<evidence type="ECO:0000313" key="4">
    <source>
        <dbReference type="EMBL" id="GMN37888.1"/>
    </source>
</evidence>
<sequence>MKKKSSSRRRQELEEEGEEKVISSIPLKPRKIVEQHLEELLEKKGPKREKALASIVEWLTSKFESEYEFLTARFATFLYRCISILKKGSAKELQSASEAIALLAMIVTDEDNEQEIYTELLPILSEALKSGPKTLKVFECLAIITYFCAINSDETERTMGIIWDFIHSDSNTNARKCSPKVLVAATSAWSFLVTSVDGWRFSSKHWQGAVSYLLDLLENDDPLICVAAGEGLAVIFESRNLDKFCSREEKSSGESSAPKMYSCIEEQIKGVILEKLERLSEKQISDSSDKVKRQYLHVLDYFKSGCCPEICESFGRDTLKLSSWSQIIQWNYLKSFLGDNGFYTHMMGNEKLQDVFGFTPTRISRPDRYRNLYIPTVEEVCHFSFSLQTFTYMSWIS</sequence>
<dbReference type="Pfam" id="PF05004">
    <property type="entry name" value="IFRD"/>
    <property type="match status" value="1"/>
</dbReference>
<feature type="domain" description="Interferon-related developmental regulator N-terminal" evidence="3">
    <location>
        <begin position="5"/>
        <end position="282"/>
    </location>
</feature>
<comment type="caution">
    <text evidence="4">The sequence shown here is derived from an EMBL/GenBank/DDBJ whole genome shotgun (WGS) entry which is preliminary data.</text>
</comment>
<organism evidence="4 5">
    <name type="scientific">Ficus carica</name>
    <name type="common">Common fig</name>
    <dbReference type="NCBI Taxonomy" id="3494"/>
    <lineage>
        <taxon>Eukaryota</taxon>
        <taxon>Viridiplantae</taxon>
        <taxon>Streptophyta</taxon>
        <taxon>Embryophyta</taxon>
        <taxon>Tracheophyta</taxon>
        <taxon>Spermatophyta</taxon>
        <taxon>Magnoliopsida</taxon>
        <taxon>eudicotyledons</taxon>
        <taxon>Gunneridae</taxon>
        <taxon>Pentapetalae</taxon>
        <taxon>rosids</taxon>
        <taxon>fabids</taxon>
        <taxon>Rosales</taxon>
        <taxon>Moraceae</taxon>
        <taxon>Ficeae</taxon>
        <taxon>Ficus</taxon>
    </lineage>
</organism>
<dbReference type="SUPFAM" id="SSF48371">
    <property type="entry name" value="ARM repeat"/>
    <property type="match status" value="1"/>
</dbReference>
<evidence type="ECO:0000256" key="2">
    <source>
        <dbReference type="SAM" id="MobiDB-lite"/>
    </source>
</evidence>
<proteinExistence type="inferred from homology"/>
<name>A0AA88A2D6_FICCA</name>